<organism evidence="1 2">
    <name type="scientific">Candidatus Gottesmanbacteria bacterium RIFCSPHIGHO2_02_FULL_40_13</name>
    <dbReference type="NCBI Taxonomy" id="1798384"/>
    <lineage>
        <taxon>Bacteria</taxon>
        <taxon>Candidatus Gottesmaniibacteriota</taxon>
    </lineage>
</organism>
<dbReference type="AlphaFoldDB" id="A0A1F6A774"/>
<protein>
    <recommendedName>
        <fullName evidence="3">HD/PDEase domain-containing protein</fullName>
    </recommendedName>
</protein>
<name>A0A1F6A774_9BACT</name>
<dbReference type="EMBL" id="MFJN01000044">
    <property type="protein sequence ID" value="OGG20511.1"/>
    <property type="molecule type" value="Genomic_DNA"/>
</dbReference>
<dbReference type="Proteomes" id="UP000177092">
    <property type="component" value="Unassembled WGS sequence"/>
</dbReference>
<accession>A0A1F6A774</accession>
<dbReference type="InterPro" id="IPR052194">
    <property type="entry name" value="MESH1"/>
</dbReference>
<evidence type="ECO:0008006" key="3">
    <source>
        <dbReference type="Google" id="ProtNLM"/>
    </source>
</evidence>
<sequence length="134" mass="15641">MAKNGFSDETIAAGYCHDLLEDTKCSEQEIKKSCGEKVLEIVKAVSNEKIKDWKEKKRRYIKSVRISPVEAKAVCCADKIHNLQSTLIAYPKYQPEVFWAKFNASKEGKEWFEEEVLKMLKETWHHPLVDEYEK</sequence>
<dbReference type="PANTHER" id="PTHR46246:SF1">
    <property type="entry name" value="GUANOSINE-3',5'-BIS(DIPHOSPHATE) 3'-PYROPHOSPHOHYDROLASE MESH1"/>
    <property type="match status" value="1"/>
</dbReference>
<proteinExistence type="predicted"/>
<dbReference type="SUPFAM" id="SSF109604">
    <property type="entry name" value="HD-domain/PDEase-like"/>
    <property type="match status" value="1"/>
</dbReference>
<dbReference type="PANTHER" id="PTHR46246">
    <property type="entry name" value="GUANOSINE-3',5'-BIS(DIPHOSPHATE) 3'-PYROPHOSPHOHYDROLASE MESH1"/>
    <property type="match status" value="1"/>
</dbReference>
<dbReference type="Pfam" id="PF13328">
    <property type="entry name" value="HD_4"/>
    <property type="match status" value="1"/>
</dbReference>
<evidence type="ECO:0000313" key="2">
    <source>
        <dbReference type="Proteomes" id="UP000177092"/>
    </source>
</evidence>
<evidence type="ECO:0000313" key="1">
    <source>
        <dbReference type="EMBL" id="OGG20511.1"/>
    </source>
</evidence>
<dbReference type="Gene3D" id="1.10.3210.10">
    <property type="entry name" value="Hypothetical protein af1432"/>
    <property type="match status" value="1"/>
</dbReference>
<dbReference type="STRING" id="1798384.A3D03_00630"/>
<dbReference type="GO" id="GO:0008893">
    <property type="term" value="F:guanosine-3',5'-bis(diphosphate) 3'-diphosphatase activity"/>
    <property type="evidence" value="ECO:0007669"/>
    <property type="project" value="TreeGrafter"/>
</dbReference>
<gene>
    <name evidence="1" type="ORF">A3D03_00630</name>
</gene>
<comment type="caution">
    <text evidence="1">The sequence shown here is derived from an EMBL/GenBank/DDBJ whole genome shotgun (WGS) entry which is preliminary data.</text>
</comment>
<reference evidence="1 2" key="1">
    <citation type="journal article" date="2016" name="Nat. Commun.">
        <title>Thousands of microbial genomes shed light on interconnected biogeochemical processes in an aquifer system.</title>
        <authorList>
            <person name="Anantharaman K."/>
            <person name="Brown C.T."/>
            <person name="Hug L.A."/>
            <person name="Sharon I."/>
            <person name="Castelle C.J."/>
            <person name="Probst A.J."/>
            <person name="Thomas B.C."/>
            <person name="Singh A."/>
            <person name="Wilkins M.J."/>
            <person name="Karaoz U."/>
            <person name="Brodie E.L."/>
            <person name="Williams K.H."/>
            <person name="Hubbard S.S."/>
            <person name="Banfield J.F."/>
        </authorList>
    </citation>
    <scope>NUCLEOTIDE SEQUENCE [LARGE SCALE GENOMIC DNA]</scope>
</reference>